<proteinExistence type="inferred from homology"/>
<evidence type="ECO:0000256" key="5">
    <source>
        <dbReference type="ARBA" id="ARBA00022692"/>
    </source>
</evidence>
<keyword evidence="7 8" id="KW-0472">Membrane</keyword>
<evidence type="ECO:0000313" key="10">
    <source>
        <dbReference type="EMBL" id="PKD29378.1"/>
    </source>
</evidence>
<dbReference type="Proteomes" id="UP000233425">
    <property type="component" value="Unassembled WGS sequence"/>
</dbReference>
<dbReference type="SUPFAM" id="SSF161098">
    <property type="entry name" value="MetI-like"/>
    <property type="match status" value="1"/>
</dbReference>
<dbReference type="InterPro" id="IPR000515">
    <property type="entry name" value="MetI-like"/>
</dbReference>
<dbReference type="Pfam" id="PF00528">
    <property type="entry name" value="BPD_transp_1"/>
    <property type="match status" value="1"/>
</dbReference>
<feature type="transmembrane region" description="Helical" evidence="8">
    <location>
        <begin position="235"/>
        <end position="255"/>
    </location>
</feature>
<keyword evidence="5 8" id="KW-0812">Transmembrane</keyword>
<dbReference type="PROSITE" id="PS50928">
    <property type="entry name" value="ABC_TM1"/>
    <property type="match status" value="1"/>
</dbReference>
<evidence type="ECO:0000256" key="4">
    <source>
        <dbReference type="ARBA" id="ARBA00022475"/>
    </source>
</evidence>
<keyword evidence="11" id="KW-1185">Reference proteome</keyword>
<dbReference type="CDD" id="cd06261">
    <property type="entry name" value="TM_PBP2"/>
    <property type="match status" value="1"/>
</dbReference>
<dbReference type="GO" id="GO:0055085">
    <property type="term" value="P:transmembrane transport"/>
    <property type="evidence" value="ECO:0007669"/>
    <property type="project" value="InterPro"/>
</dbReference>
<keyword evidence="4" id="KW-1003">Cell membrane</keyword>
<comment type="subcellular location">
    <subcellularLocation>
        <location evidence="1 8">Cell membrane</location>
        <topology evidence="1 8">Multi-pass membrane protein</topology>
    </subcellularLocation>
</comment>
<dbReference type="PANTHER" id="PTHR43848:SF2">
    <property type="entry name" value="PUTRESCINE TRANSPORT SYSTEM PERMEASE PROTEIN POTI"/>
    <property type="match status" value="1"/>
</dbReference>
<evidence type="ECO:0000313" key="11">
    <source>
        <dbReference type="Proteomes" id="UP000233425"/>
    </source>
</evidence>
<comment type="caution">
    <text evidence="10">The sequence shown here is derived from an EMBL/GenBank/DDBJ whole genome shotgun (WGS) entry which is preliminary data.</text>
</comment>
<feature type="domain" description="ABC transmembrane type-1" evidence="9">
    <location>
        <begin position="61"/>
        <end position="253"/>
    </location>
</feature>
<keyword evidence="6 8" id="KW-1133">Transmembrane helix</keyword>
<dbReference type="Gene3D" id="1.10.3720.10">
    <property type="entry name" value="MetI-like"/>
    <property type="match status" value="1"/>
</dbReference>
<evidence type="ECO:0000256" key="2">
    <source>
        <dbReference type="ARBA" id="ARBA00007069"/>
    </source>
</evidence>
<organism evidence="10 11">
    <name type="scientific">Ruminococcus bromii</name>
    <dbReference type="NCBI Taxonomy" id="40518"/>
    <lineage>
        <taxon>Bacteria</taxon>
        <taxon>Bacillati</taxon>
        <taxon>Bacillota</taxon>
        <taxon>Clostridia</taxon>
        <taxon>Eubacteriales</taxon>
        <taxon>Oscillospiraceae</taxon>
        <taxon>Ruminococcus</taxon>
    </lineage>
</organism>
<evidence type="ECO:0000256" key="1">
    <source>
        <dbReference type="ARBA" id="ARBA00004651"/>
    </source>
</evidence>
<evidence type="ECO:0000256" key="3">
    <source>
        <dbReference type="ARBA" id="ARBA00022448"/>
    </source>
</evidence>
<feature type="transmembrane region" description="Helical" evidence="8">
    <location>
        <begin position="12"/>
        <end position="32"/>
    </location>
</feature>
<sequence length="268" mass="30555">MKKKTGILSKIYIAILLIFLYSPIAVLIFYSFNNGKTTVWKGFTFKWYVQLFRDDNIMNALWNTVIIAVLASIFATILGTAAAIGISNFKGKKRMLIQNASNIPIISPDIVMGVSLMLLFTTLGVIFNFEMGFFTVLISHICFCVPFVVLNVMPRIKRMDQSIYDAALDLGCNQWQAFYKVIIHELMPGIVSGLLMSFTYSLDDFIITYFTRGAKFQNLSIEIYSMTHRRISPKINALSALLFLAVLIVMVVINLRDRHEEKMQKKRT</sequence>
<feature type="transmembrane region" description="Helical" evidence="8">
    <location>
        <begin position="133"/>
        <end position="153"/>
    </location>
</feature>
<dbReference type="EMBL" id="NNSR01000056">
    <property type="protein sequence ID" value="PKD29378.1"/>
    <property type="molecule type" value="Genomic_DNA"/>
</dbReference>
<dbReference type="AlphaFoldDB" id="A0A2N0UR35"/>
<dbReference type="PANTHER" id="PTHR43848">
    <property type="entry name" value="PUTRESCINE TRANSPORT SYSTEM PERMEASE PROTEIN POTI"/>
    <property type="match status" value="1"/>
</dbReference>
<name>A0A2N0UR35_9FIRM</name>
<comment type="similarity">
    <text evidence="2">Belongs to the binding-protein-dependent transport system permease family. CysTW subfamily.</text>
</comment>
<reference evidence="10" key="1">
    <citation type="journal article" date="2018" name="Environ. Microbiol.">
        <title>Sporulation capability and amylosome conservation among diverse human colonic and rumen isolates of the keystone starch-degrader Ruminococcus bromii.</title>
        <authorList>
            <person name="Mukhopadhya I."/>
            <person name="Morais S."/>
            <person name="Laverde-Gomez J."/>
            <person name="Sheridan P.O."/>
            <person name="Walker A.W."/>
            <person name="Kelly W."/>
            <person name="Klieve A.V."/>
            <person name="Ouwerkerk D."/>
            <person name="Duncan S.H."/>
            <person name="Louis P."/>
            <person name="Koropatkin N."/>
            <person name="Cockburn D."/>
            <person name="Kibler R."/>
            <person name="Cooper P.J."/>
            <person name="Sandoval C."/>
            <person name="Crost E."/>
            <person name="Juge N."/>
            <person name="Bayer E.A."/>
            <person name="Flint H.J."/>
        </authorList>
    </citation>
    <scope>NUCLEOTIDE SEQUENCE [LARGE SCALE GENOMIC DNA]</scope>
    <source>
        <strain evidence="10">ATCC 27255</strain>
    </source>
</reference>
<dbReference type="InterPro" id="IPR035906">
    <property type="entry name" value="MetI-like_sf"/>
</dbReference>
<keyword evidence="3 8" id="KW-0813">Transport</keyword>
<feature type="transmembrane region" description="Helical" evidence="8">
    <location>
        <begin position="105"/>
        <end position="127"/>
    </location>
</feature>
<dbReference type="GO" id="GO:0005886">
    <property type="term" value="C:plasma membrane"/>
    <property type="evidence" value="ECO:0007669"/>
    <property type="project" value="UniProtKB-SubCell"/>
</dbReference>
<evidence type="ECO:0000259" key="9">
    <source>
        <dbReference type="PROSITE" id="PS50928"/>
    </source>
</evidence>
<dbReference type="InterPro" id="IPR051789">
    <property type="entry name" value="Bact_Polyamine_Transport"/>
</dbReference>
<evidence type="ECO:0000256" key="8">
    <source>
        <dbReference type="RuleBase" id="RU363032"/>
    </source>
</evidence>
<protein>
    <submittedName>
        <fullName evidence="10">Inner membrane ABC transporter permease protein YdcV</fullName>
    </submittedName>
</protein>
<accession>A0A2N0UR35</accession>
<evidence type="ECO:0000256" key="7">
    <source>
        <dbReference type="ARBA" id="ARBA00023136"/>
    </source>
</evidence>
<evidence type="ECO:0000256" key="6">
    <source>
        <dbReference type="ARBA" id="ARBA00022989"/>
    </source>
</evidence>
<feature type="transmembrane region" description="Helical" evidence="8">
    <location>
        <begin position="60"/>
        <end position="84"/>
    </location>
</feature>
<gene>
    <name evidence="10" type="primary">ydcV</name>
    <name evidence="10" type="ORF">RBATCC27255_01205</name>
</gene>
<dbReference type="RefSeq" id="WP_101029202.1">
    <property type="nucleotide sequence ID" value="NZ_CABMMZ010000056.1"/>
</dbReference>